<keyword evidence="3 7" id="KW-0812">Transmembrane</keyword>
<keyword evidence="5 7" id="KW-1133">Transmembrane helix</keyword>
<comment type="subcellular location">
    <subcellularLocation>
        <location evidence="1">Membrane</location>
        <topology evidence="1">Multi-pass membrane protein</topology>
    </subcellularLocation>
</comment>
<feature type="domain" description="Cation efflux protein transmembrane" evidence="8">
    <location>
        <begin position="11"/>
        <end position="132"/>
    </location>
</feature>
<dbReference type="GO" id="GO:0010312">
    <property type="term" value="P:detoxification of zinc ion"/>
    <property type="evidence" value="ECO:0007669"/>
    <property type="project" value="TreeGrafter"/>
</dbReference>
<evidence type="ECO:0000256" key="5">
    <source>
        <dbReference type="ARBA" id="ARBA00022989"/>
    </source>
</evidence>
<dbReference type="PANTHER" id="PTHR45820:SF3">
    <property type="entry name" value="CALCIUM_MANGANESE ANTIPORTER SLC30A10"/>
    <property type="match status" value="1"/>
</dbReference>
<evidence type="ECO:0000256" key="1">
    <source>
        <dbReference type="ARBA" id="ARBA00004141"/>
    </source>
</evidence>
<dbReference type="InterPro" id="IPR058533">
    <property type="entry name" value="Cation_efflux_TM"/>
</dbReference>
<dbReference type="Gene3D" id="1.20.1510.10">
    <property type="entry name" value="Cation efflux protein transmembrane domain"/>
    <property type="match status" value="1"/>
</dbReference>
<dbReference type="InterPro" id="IPR002524">
    <property type="entry name" value="Cation_efflux"/>
</dbReference>
<dbReference type="AlphaFoldDB" id="A0A8C5M7B4"/>
<evidence type="ECO:0000313" key="10">
    <source>
        <dbReference type="Proteomes" id="UP000694569"/>
    </source>
</evidence>
<keyword evidence="10" id="KW-1185">Reference proteome</keyword>
<evidence type="ECO:0000256" key="4">
    <source>
        <dbReference type="ARBA" id="ARBA00022833"/>
    </source>
</evidence>
<dbReference type="Pfam" id="PF01545">
    <property type="entry name" value="Cation_efflux"/>
    <property type="match status" value="1"/>
</dbReference>
<dbReference type="SUPFAM" id="SSF161111">
    <property type="entry name" value="Cation efflux protein transmembrane domain-like"/>
    <property type="match status" value="1"/>
</dbReference>
<dbReference type="PANTHER" id="PTHR45820">
    <property type="entry name" value="FI23527P1"/>
    <property type="match status" value="1"/>
</dbReference>
<dbReference type="Ensembl" id="ENSLLET00000009283.1">
    <property type="protein sequence ID" value="ENSLLEP00000008933.1"/>
    <property type="gene ID" value="ENSLLEG00000005704.1"/>
</dbReference>
<evidence type="ECO:0000256" key="2">
    <source>
        <dbReference type="ARBA" id="ARBA00008873"/>
    </source>
</evidence>
<dbReference type="InterPro" id="IPR027469">
    <property type="entry name" value="Cation_efflux_TMD_sf"/>
</dbReference>
<feature type="transmembrane region" description="Helical" evidence="7">
    <location>
        <begin position="112"/>
        <end position="133"/>
    </location>
</feature>
<evidence type="ECO:0000259" key="8">
    <source>
        <dbReference type="Pfam" id="PF01545"/>
    </source>
</evidence>
<comment type="similarity">
    <text evidence="2">Belongs to the cation diffusion facilitator (CDF) transporter (TC 2.A.4) family. SLC30A subfamily.</text>
</comment>
<dbReference type="GO" id="GO:0006882">
    <property type="term" value="P:intracellular zinc ion homeostasis"/>
    <property type="evidence" value="ECO:0007669"/>
    <property type="project" value="TreeGrafter"/>
</dbReference>
<dbReference type="NCBIfam" id="TIGR01297">
    <property type="entry name" value="CDF"/>
    <property type="match status" value="1"/>
</dbReference>
<feature type="transmembrane region" description="Helical" evidence="7">
    <location>
        <begin position="12"/>
        <end position="31"/>
    </location>
</feature>
<keyword evidence="4" id="KW-0862">Zinc</keyword>
<dbReference type="GO" id="GO:0005385">
    <property type="term" value="F:zinc ion transmembrane transporter activity"/>
    <property type="evidence" value="ECO:0007669"/>
    <property type="project" value="TreeGrafter"/>
</dbReference>
<evidence type="ECO:0000256" key="6">
    <source>
        <dbReference type="ARBA" id="ARBA00023136"/>
    </source>
</evidence>
<evidence type="ECO:0000256" key="3">
    <source>
        <dbReference type="ARBA" id="ARBA00022692"/>
    </source>
</evidence>
<proteinExistence type="inferred from homology"/>
<accession>A0A8C5M7B4</accession>
<sequence>MSRYTGRTSRLILMSVVHFFLFLAEIIIGYIGNSLSLSSDGFAVLSHLISMLIGLAGVRYSRVQWHPRNTYGLSRADVVGAFGNAIFATALMFSIFVETIKRFVKPEKTEEALLVLIMGVVGLGINVLNYIFFMDCCYPKKSVMNLDTGKSSSRV</sequence>
<dbReference type="GeneTree" id="ENSGT00940000159967"/>
<keyword evidence="6 7" id="KW-0472">Membrane</keyword>
<dbReference type="GO" id="GO:0016020">
    <property type="term" value="C:membrane"/>
    <property type="evidence" value="ECO:0007669"/>
    <property type="project" value="UniProtKB-SubCell"/>
</dbReference>
<dbReference type="OrthoDB" id="29444at2759"/>
<reference evidence="9" key="1">
    <citation type="submission" date="2025-08" db="UniProtKB">
        <authorList>
            <consortium name="Ensembl"/>
        </authorList>
    </citation>
    <scope>IDENTIFICATION</scope>
</reference>
<feature type="transmembrane region" description="Helical" evidence="7">
    <location>
        <begin position="37"/>
        <end position="58"/>
    </location>
</feature>
<feature type="transmembrane region" description="Helical" evidence="7">
    <location>
        <begin position="78"/>
        <end position="100"/>
    </location>
</feature>
<organism evidence="9 10">
    <name type="scientific">Leptobrachium leishanense</name>
    <name type="common">Leishan spiny toad</name>
    <dbReference type="NCBI Taxonomy" id="445787"/>
    <lineage>
        <taxon>Eukaryota</taxon>
        <taxon>Metazoa</taxon>
        <taxon>Chordata</taxon>
        <taxon>Craniata</taxon>
        <taxon>Vertebrata</taxon>
        <taxon>Euteleostomi</taxon>
        <taxon>Amphibia</taxon>
        <taxon>Batrachia</taxon>
        <taxon>Anura</taxon>
        <taxon>Pelobatoidea</taxon>
        <taxon>Megophryidae</taxon>
        <taxon>Leptobrachium</taxon>
    </lineage>
</organism>
<dbReference type="Proteomes" id="UP000694569">
    <property type="component" value="Unplaced"/>
</dbReference>
<dbReference type="GO" id="GO:0006828">
    <property type="term" value="P:manganese ion transport"/>
    <property type="evidence" value="ECO:0007669"/>
    <property type="project" value="TreeGrafter"/>
</dbReference>
<reference evidence="9" key="2">
    <citation type="submission" date="2025-09" db="UniProtKB">
        <authorList>
            <consortium name="Ensembl"/>
        </authorList>
    </citation>
    <scope>IDENTIFICATION</scope>
</reference>
<name>A0A8C5M7B4_9ANUR</name>
<evidence type="ECO:0000313" key="9">
    <source>
        <dbReference type="Ensembl" id="ENSLLEP00000008933.1"/>
    </source>
</evidence>
<evidence type="ECO:0000256" key="7">
    <source>
        <dbReference type="SAM" id="Phobius"/>
    </source>
</evidence>
<protein>
    <recommendedName>
        <fullName evidence="8">Cation efflux protein transmembrane domain-containing protein</fullName>
    </recommendedName>
</protein>